<accession>T0QDY7</accession>
<gene>
    <name evidence="1" type="ORF">SDRG_10579</name>
</gene>
<dbReference type="AlphaFoldDB" id="T0QDY7"/>
<proteinExistence type="predicted"/>
<dbReference type="RefSeq" id="XP_008614797.1">
    <property type="nucleotide sequence ID" value="XM_008616575.1"/>
</dbReference>
<organism evidence="1 2">
    <name type="scientific">Saprolegnia diclina (strain VS20)</name>
    <dbReference type="NCBI Taxonomy" id="1156394"/>
    <lineage>
        <taxon>Eukaryota</taxon>
        <taxon>Sar</taxon>
        <taxon>Stramenopiles</taxon>
        <taxon>Oomycota</taxon>
        <taxon>Saprolegniomycetes</taxon>
        <taxon>Saprolegniales</taxon>
        <taxon>Saprolegniaceae</taxon>
        <taxon>Saprolegnia</taxon>
    </lineage>
</organism>
<dbReference type="InParanoid" id="T0QDY7"/>
<name>T0QDY7_SAPDV</name>
<keyword evidence="2" id="KW-1185">Reference proteome</keyword>
<dbReference type="Gene3D" id="3.80.10.10">
    <property type="entry name" value="Ribonuclease Inhibitor"/>
    <property type="match status" value="1"/>
</dbReference>
<evidence type="ECO:0000313" key="1">
    <source>
        <dbReference type="EMBL" id="EQC31790.1"/>
    </source>
</evidence>
<dbReference type="Proteomes" id="UP000030762">
    <property type="component" value="Unassembled WGS sequence"/>
</dbReference>
<dbReference type="EMBL" id="JH767167">
    <property type="protein sequence ID" value="EQC31790.1"/>
    <property type="molecule type" value="Genomic_DNA"/>
</dbReference>
<reference evidence="1 2" key="1">
    <citation type="submission" date="2012-04" db="EMBL/GenBank/DDBJ databases">
        <title>The Genome Sequence of Saprolegnia declina VS20.</title>
        <authorList>
            <consortium name="The Broad Institute Genome Sequencing Platform"/>
            <person name="Russ C."/>
            <person name="Nusbaum C."/>
            <person name="Tyler B."/>
            <person name="van West P."/>
            <person name="Dieguez-Uribeondo J."/>
            <person name="de Bruijn I."/>
            <person name="Tripathy S."/>
            <person name="Jiang R."/>
            <person name="Young S.K."/>
            <person name="Zeng Q."/>
            <person name="Gargeya S."/>
            <person name="Fitzgerald M."/>
            <person name="Haas B."/>
            <person name="Abouelleil A."/>
            <person name="Alvarado L."/>
            <person name="Arachchi H.M."/>
            <person name="Berlin A."/>
            <person name="Chapman S.B."/>
            <person name="Goldberg J."/>
            <person name="Griggs A."/>
            <person name="Gujja S."/>
            <person name="Hansen M."/>
            <person name="Howarth C."/>
            <person name="Imamovic A."/>
            <person name="Larimer J."/>
            <person name="McCowen C."/>
            <person name="Montmayeur A."/>
            <person name="Murphy C."/>
            <person name="Neiman D."/>
            <person name="Pearson M."/>
            <person name="Priest M."/>
            <person name="Roberts A."/>
            <person name="Saif S."/>
            <person name="Shea T."/>
            <person name="Sisk P."/>
            <person name="Sykes S."/>
            <person name="Wortman J."/>
            <person name="Nusbaum C."/>
            <person name="Birren B."/>
        </authorList>
    </citation>
    <scope>NUCLEOTIDE SEQUENCE [LARGE SCALE GENOMIC DNA]</scope>
    <source>
        <strain evidence="1 2">VS20</strain>
    </source>
</reference>
<evidence type="ECO:0000313" key="2">
    <source>
        <dbReference type="Proteomes" id="UP000030762"/>
    </source>
</evidence>
<dbReference type="GeneID" id="19951306"/>
<dbReference type="OrthoDB" id="120976at2759"/>
<protein>
    <submittedName>
        <fullName evidence="1">Uncharacterized protein</fullName>
    </submittedName>
</protein>
<dbReference type="SUPFAM" id="SSF52047">
    <property type="entry name" value="RNI-like"/>
    <property type="match status" value="1"/>
</dbReference>
<sequence length="478" mass="53107">MRKRQKASPRPLPQGLLERIACFIDTPIVFFSTLEVLPRSKMDPFLSALYDLATVVTPWCLWPVLQPAAGLAQLPAAYAPLVKRVLESHPRVVLEASSPQEYFGMLSPTASVQLRATDAQLLWQLADTVAIVTSLHIDFTASVSLQSLLQHLVLAPRLRSLALDMDVRALSTIHERYLKSFIPILCDSLQSVTLALTGQCGEQVPEATVHTIARLVASLPVTQLRLDSVATSEHGARRLYDAILDAKRLSQLKLFACDDLAGQLAVLGAPWVCMRRHTHEVACRPDHCPFPSLLSWTMATRKTDLSQVFATLRRMPHLQHVGIQLLYTPDEDATTLLLSTLGQLHGVRALTLSGPLLLQDTRRVTQVINMLSELQHLSALRLVSSDLGSTGLRLLVQALQHRPKWTAVDLRWNDLTDADVPLLETLVDSPQVRTLWLGGNKLSDDAKDQLESHAWYRETRPLAHLALDDAEKGPQDFE</sequence>
<dbReference type="InterPro" id="IPR032675">
    <property type="entry name" value="LRR_dom_sf"/>
</dbReference>
<dbReference type="VEuPathDB" id="FungiDB:SDRG_10579"/>